<accession>A0A850LFA0</accession>
<feature type="transmembrane region" description="Helical" evidence="1">
    <location>
        <begin position="200"/>
        <end position="218"/>
    </location>
</feature>
<keyword evidence="1" id="KW-0812">Transmembrane</keyword>
<organism evidence="2 3">
    <name type="scientific">Ruegeria pomeroyi</name>
    <dbReference type="NCBI Taxonomy" id="89184"/>
    <lineage>
        <taxon>Bacteria</taxon>
        <taxon>Pseudomonadati</taxon>
        <taxon>Pseudomonadota</taxon>
        <taxon>Alphaproteobacteria</taxon>
        <taxon>Rhodobacterales</taxon>
        <taxon>Roseobacteraceae</taxon>
        <taxon>Ruegeria</taxon>
    </lineage>
</organism>
<keyword evidence="1" id="KW-0472">Membrane</keyword>
<dbReference type="AlphaFoldDB" id="A0A850LFA0"/>
<feature type="transmembrane region" description="Helical" evidence="1">
    <location>
        <begin position="99"/>
        <end position="117"/>
    </location>
</feature>
<feature type="transmembrane region" description="Helical" evidence="1">
    <location>
        <begin position="238"/>
        <end position="257"/>
    </location>
</feature>
<evidence type="ECO:0000256" key="1">
    <source>
        <dbReference type="SAM" id="Phobius"/>
    </source>
</evidence>
<feature type="transmembrane region" description="Helical" evidence="1">
    <location>
        <begin position="137"/>
        <end position="159"/>
    </location>
</feature>
<name>A0A850LFA0_9RHOB</name>
<keyword evidence="1" id="KW-1133">Transmembrane helix</keyword>
<dbReference type="RefSeq" id="WP_011045982.1">
    <property type="nucleotide sequence ID" value="NZ_CP076685.1"/>
</dbReference>
<sequence length="277" mass="30574">MIARISGAALRGFLVALVVVIPALYLPSAATTATEIVVLLAILAFVLTFAEYNSTFPSFIEFRDAPPLNRMRFIALLTMITFLTLICKERVEPTNITALFSGFGLLIAHIADFPYSPVRLVVLMLPVGAAPELIYDVRVTAAVAYVIALLTVVAFWFAVRVRGWPTANGAFNVWINLPLFDPTTGGDVVARLQRDGRINMVLGVLLPFLIPAMIKMASDLFDPINLYSAQTLIWTMSAWAFLPASMIMRGLAMMRIAELIEEKRRRVYSNAEAMQTA</sequence>
<feature type="transmembrane region" description="Helical" evidence="1">
    <location>
        <begin position="33"/>
        <end position="50"/>
    </location>
</feature>
<reference evidence="2 3" key="1">
    <citation type="journal article" date="2020" name="Proc. Natl. Acad. Sci. U.S.A.">
        <title>Ecological drivers of bacterial community assembly in synthetic phycospheres.</title>
        <authorList>
            <person name="Fu H."/>
            <person name="Uchimiya M."/>
            <person name="Gore J."/>
            <person name="Moran M.A."/>
        </authorList>
    </citation>
    <scope>NUCLEOTIDE SEQUENCE [LARGE SCALE GENOMIC DNA]</scope>
    <source>
        <strain evidence="2">HF-Din03</strain>
    </source>
</reference>
<feature type="transmembrane region" description="Helical" evidence="1">
    <location>
        <begin position="6"/>
        <end position="26"/>
    </location>
</feature>
<proteinExistence type="predicted"/>
<dbReference type="EMBL" id="JABXIY010000015">
    <property type="protein sequence ID" value="NVK96603.1"/>
    <property type="molecule type" value="Genomic_DNA"/>
</dbReference>
<comment type="caution">
    <text evidence="2">The sequence shown here is derived from an EMBL/GenBank/DDBJ whole genome shotgun (WGS) entry which is preliminary data.</text>
</comment>
<feature type="transmembrane region" description="Helical" evidence="1">
    <location>
        <begin position="70"/>
        <end position="87"/>
    </location>
</feature>
<evidence type="ECO:0000313" key="3">
    <source>
        <dbReference type="Proteomes" id="UP000565723"/>
    </source>
</evidence>
<gene>
    <name evidence="2" type="ORF">HW564_06715</name>
</gene>
<protein>
    <submittedName>
        <fullName evidence="2">Uncharacterized protein</fullName>
    </submittedName>
</protein>
<evidence type="ECO:0000313" key="2">
    <source>
        <dbReference type="EMBL" id="NVK96603.1"/>
    </source>
</evidence>
<dbReference type="Proteomes" id="UP000565723">
    <property type="component" value="Unassembled WGS sequence"/>
</dbReference>
<dbReference type="OMA" id="RDAPPFN"/>